<dbReference type="AlphaFoldDB" id="A0A179D4M9"/>
<dbReference type="Proteomes" id="UP000078390">
    <property type="component" value="Unassembled WGS sequence"/>
</dbReference>
<dbReference type="SMART" id="SM00746">
    <property type="entry name" value="TRASH"/>
    <property type="match status" value="1"/>
</dbReference>
<evidence type="ECO:0000259" key="1">
    <source>
        <dbReference type="SMART" id="SM00746"/>
    </source>
</evidence>
<dbReference type="InterPro" id="IPR011017">
    <property type="entry name" value="TRASH_dom"/>
</dbReference>
<sequence>MIRLILLLILVLLVLWAAKGLINDLKVLFGRKGREERVTPLSDELVKDPVCGVYCAKRSSYKLKYNNKVYHFCSPQCREKFLKEVGSS</sequence>
<feature type="domain" description="TRASH" evidence="1">
    <location>
        <begin position="48"/>
        <end position="85"/>
    </location>
</feature>
<organism evidence="2 3">
    <name type="scientific">Thermosulfurimonas dismutans</name>
    <dbReference type="NCBI Taxonomy" id="999894"/>
    <lineage>
        <taxon>Bacteria</taxon>
        <taxon>Pseudomonadati</taxon>
        <taxon>Thermodesulfobacteriota</taxon>
        <taxon>Thermodesulfobacteria</taxon>
        <taxon>Thermodesulfobacteriales</taxon>
        <taxon>Thermodesulfobacteriaceae</taxon>
        <taxon>Thermosulfurimonas</taxon>
    </lineage>
</organism>
<proteinExistence type="predicted"/>
<dbReference type="Gene3D" id="1.10.620.20">
    <property type="entry name" value="Ribonucleotide Reductase, subunit A"/>
    <property type="match status" value="1"/>
</dbReference>
<dbReference type="InterPro" id="IPR012348">
    <property type="entry name" value="RNR-like"/>
</dbReference>
<dbReference type="STRING" id="999894.TDIS_1294"/>
<reference evidence="2 3" key="1">
    <citation type="submission" date="2016-04" db="EMBL/GenBank/DDBJ databases">
        <title>Genome analysis of Thermosulfurimonas dismutans, the first thermophilic sulfur-disproportionating bacterium of the phylum Thermodesulfobacteria.</title>
        <authorList>
            <person name="Mardanov A.V."/>
            <person name="Beletsky A.V."/>
            <person name="Kadnikov V.V."/>
            <person name="Slobodkin A.I."/>
            <person name="Ravin N.V."/>
        </authorList>
    </citation>
    <scope>NUCLEOTIDE SEQUENCE [LARGE SCALE GENOMIC DNA]</scope>
    <source>
        <strain evidence="2 3">S95</strain>
    </source>
</reference>
<dbReference type="RefSeq" id="WP_068670500.1">
    <property type="nucleotide sequence ID" value="NZ_LWLG01000008.1"/>
</dbReference>
<dbReference type="InterPro" id="IPR007029">
    <property type="entry name" value="YHS_dom"/>
</dbReference>
<dbReference type="GO" id="GO:0016491">
    <property type="term" value="F:oxidoreductase activity"/>
    <property type="evidence" value="ECO:0007669"/>
    <property type="project" value="InterPro"/>
</dbReference>
<name>A0A179D4M9_9BACT</name>
<protein>
    <recommendedName>
        <fullName evidence="1">TRASH domain-containing protein</fullName>
    </recommendedName>
</protein>
<keyword evidence="3" id="KW-1185">Reference proteome</keyword>
<evidence type="ECO:0000313" key="2">
    <source>
        <dbReference type="EMBL" id="OAQ20679.1"/>
    </source>
</evidence>
<comment type="caution">
    <text evidence="2">The sequence shown here is derived from an EMBL/GenBank/DDBJ whole genome shotgun (WGS) entry which is preliminary data.</text>
</comment>
<accession>A0A179D4M9</accession>
<evidence type="ECO:0000313" key="3">
    <source>
        <dbReference type="Proteomes" id="UP000078390"/>
    </source>
</evidence>
<gene>
    <name evidence="2" type="ORF">TDIS_1294</name>
</gene>
<dbReference type="EMBL" id="LWLG01000008">
    <property type="protein sequence ID" value="OAQ20679.1"/>
    <property type="molecule type" value="Genomic_DNA"/>
</dbReference>
<dbReference type="Pfam" id="PF04945">
    <property type="entry name" value="YHS"/>
    <property type="match status" value="1"/>
</dbReference>
<dbReference type="OrthoDB" id="3078737at2"/>